<evidence type="ECO:0008006" key="4">
    <source>
        <dbReference type="Google" id="ProtNLM"/>
    </source>
</evidence>
<keyword evidence="1" id="KW-0812">Transmembrane</keyword>
<protein>
    <recommendedName>
        <fullName evidence="4">ABC transporter permease</fullName>
    </recommendedName>
</protein>
<keyword evidence="1" id="KW-1133">Transmembrane helix</keyword>
<reference evidence="2" key="2">
    <citation type="submission" date="2020-09" db="EMBL/GenBank/DDBJ databases">
        <authorList>
            <person name="Sun Q."/>
            <person name="Zhou Y."/>
        </authorList>
    </citation>
    <scope>NUCLEOTIDE SEQUENCE</scope>
    <source>
        <strain evidence="2">CGMCC 1.12987</strain>
    </source>
</reference>
<reference evidence="2" key="1">
    <citation type="journal article" date="2014" name="Int. J. Syst. Evol. Microbiol.">
        <title>Complete genome sequence of Corynebacterium casei LMG S-19264T (=DSM 44701T), isolated from a smear-ripened cheese.</title>
        <authorList>
            <consortium name="US DOE Joint Genome Institute (JGI-PGF)"/>
            <person name="Walter F."/>
            <person name="Albersmeier A."/>
            <person name="Kalinowski J."/>
            <person name="Ruckert C."/>
        </authorList>
    </citation>
    <scope>NUCLEOTIDE SEQUENCE</scope>
    <source>
        <strain evidence="2">CGMCC 1.12987</strain>
    </source>
</reference>
<dbReference type="Pfam" id="PF06182">
    <property type="entry name" value="ABC2_membrane_6"/>
    <property type="match status" value="1"/>
</dbReference>
<keyword evidence="1" id="KW-0472">Membrane</keyword>
<feature type="transmembrane region" description="Helical" evidence="1">
    <location>
        <begin position="153"/>
        <end position="172"/>
    </location>
</feature>
<accession>A0A917FUG4</accession>
<dbReference type="InterPro" id="IPR010390">
    <property type="entry name" value="ABC-2_transporter-like"/>
</dbReference>
<dbReference type="AlphaFoldDB" id="A0A917FUG4"/>
<evidence type="ECO:0000313" key="2">
    <source>
        <dbReference type="EMBL" id="GGG10004.1"/>
    </source>
</evidence>
<dbReference type="PANTHER" id="PTHR36833">
    <property type="entry name" value="SLR0610 PROTEIN-RELATED"/>
    <property type="match status" value="1"/>
</dbReference>
<dbReference type="PANTHER" id="PTHR36833:SF1">
    <property type="entry name" value="INTEGRAL MEMBRANE TRANSPORT PROTEIN"/>
    <property type="match status" value="1"/>
</dbReference>
<feature type="transmembrane region" description="Helical" evidence="1">
    <location>
        <begin position="239"/>
        <end position="259"/>
    </location>
</feature>
<feature type="transmembrane region" description="Helical" evidence="1">
    <location>
        <begin position="75"/>
        <end position="94"/>
    </location>
</feature>
<sequence length="275" mass="30256">MLTEDNRRFMRKSTASGTLRYLLTCWKLNAAGAMEFRLSFFLTAGMMFINNCIWLVFWGIFFTKFPVVNGWELRDVMLMWAVAAGGFGWANMLFGNFTRVAAITAAGQLDVYLTQPKPVLLSVLASRMSLMAIGDFMFGWVIYGLVGDHSLRGLALFMLGLLISGLLIMFFTLVANSLAFYIGNAEGLAFQVFNGFLALTTYPTDIFRGGVRIILFTLVPAGFISYIPIGLLGGIQDSFLIGALGITALVAGIGIAFFYHGLRRYTSGNQLGIRS</sequence>
<name>A0A917FUG4_9BACL</name>
<dbReference type="Proteomes" id="UP000644756">
    <property type="component" value="Unassembled WGS sequence"/>
</dbReference>
<feature type="transmembrane region" description="Helical" evidence="1">
    <location>
        <begin position="40"/>
        <end position="63"/>
    </location>
</feature>
<feature type="transmembrane region" description="Helical" evidence="1">
    <location>
        <begin position="119"/>
        <end position="146"/>
    </location>
</feature>
<gene>
    <name evidence="2" type="ORF">GCM10010916_28570</name>
</gene>
<feature type="transmembrane region" description="Helical" evidence="1">
    <location>
        <begin position="211"/>
        <end position="233"/>
    </location>
</feature>
<comment type="caution">
    <text evidence="2">The sequence shown here is derived from an EMBL/GenBank/DDBJ whole genome shotgun (WGS) entry which is preliminary data.</text>
</comment>
<evidence type="ECO:0000313" key="3">
    <source>
        <dbReference type="Proteomes" id="UP000644756"/>
    </source>
</evidence>
<evidence type="ECO:0000256" key="1">
    <source>
        <dbReference type="SAM" id="Phobius"/>
    </source>
</evidence>
<dbReference type="EMBL" id="BMGR01000009">
    <property type="protein sequence ID" value="GGG10004.1"/>
    <property type="molecule type" value="Genomic_DNA"/>
</dbReference>
<keyword evidence="3" id="KW-1185">Reference proteome</keyword>
<proteinExistence type="predicted"/>
<organism evidence="2 3">
    <name type="scientific">Paenibacillus abyssi</name>
    <dbReference type="NCBI Taxonomy" id="1340531"/>
    <lineage>
        <taxon>Bacteria</taxon>
        <taxon>Bacillati</taxon>
        <taxon>Bacillota</taxon>
        <taxon>Bacilli</taxon>
        <taxon>Bacillales</taxon>
        <taxon>Paenibacillaceae</taxon>
        <taxon>Paenibacillus</taxon>
    </lineage>
</organism>